<dbReference type="SUPFAM" id="SSF53187">
    <property type="entry name" value="Zn-dependent exopeptidases"/>
    <property type="match status" value="1"/>
</dbReference>
<dbReference type="AlphaFoldDB" id="A0A0F5IY82"/>
<proteinExistence type="predicted"/>
<comment type="caution">
    <text evidence="6">The sequence shown here is derived from an EMBL/GenBank/DDBJ whole genome shotgun (WGS) entry which is preliminary data.</text>
</comment>
<dbReference type="CDD" id="cd02696">
    <property type="entry name" value="MurNAc-LAA"/>
    <property type="match status" value="1"/>
</dbReference>
<evidence type="ECO:0000256" key="1">
    <source>
        <dbReference type="ARBA" id="ARBA00001561"/>
    </source>
</evidence>
<evidence type="ECO:0000313" key="6">
    <source>
        <dbReference type="EMBL" id="KKB50468.1"/>
    </source>
</evidence>
<dbReference type="InterPro" id="IPR050695">
    <property type="entry name" value="N-acetylmuramoyl_amidase_3"/>
</dbReference>
<accession>A0A0F5IY82</accession>
<evidence type="ECO:0000256" key="4">
    <source>
        <dbReference type="SAM" id="SignalP"/>
    </source>
</evidence>
<protein>
    <recommendedName>
        <fullName evidence="2">N-acetylmuramoyl-L-alanine amidase</fullName>
        <ecNumber evidence="2">3.5.1.28</ecNumber>
    </recommendedName>
</protein>
<dbReference type="STRING" id="1203610.HMPREF1536_04004"/>
<keyword evidence="3" id="KW-0378">Hydrolase</keyword>
<sequence>MFAKRLTVILLSLVATIIFNGSLSAQEKSFPKKGEGITLFLKRHNRVGKEYHDEFVKLNKTKLGSGNSLKMGVKYQLPPLKGAAAAAAKKPNYEPLFGKELAQYQVTSSELKGCCFYLVSGHGGPDPGAIGKMGNVELHEDEYAYDVMLRLARNLLMRGAKVHIIIQDARDGIRNDRFLTNSKRETCMGDPIPFNQVRRLEQRSEKINSLFKKDKEIYKRAIFMHIDSRSKSHQTDVFFYYQDKNSESKHLAKTMKSTFEHKYNRHQPGRGFTGTVGQRGLYVLRKTTPPSVFVELGNIQNSFDQKRFILSDNRQALANWLCEGFVTDYKRYRKKLK</sequence>
<dbReference type="GO" id="GO:0030288">
    <property type="term" value="C:outer membrane-bounded periplasmic space"/>
    <property type="evidence" value="ECO:0007669"/>
    <property type="project" value="TreeGrafter"/>
</dbReference>
<dbReference type="HOGENOM" id="CLU_060525_0_0_10"/>
<reference evidence="6 7" key="1">
    <citation type="submission" date="2013-04" db="EMBL/GenBank/DDBJ databases">
        <title>The Genome Sequence of Parabacteroides gordonii DSM 23371.</title>
        <authorList>
            <consortium name="The Broad Institute Genomics Platform"/>
            <person name="Earl A."/>
            <person name="Ward D."/>
            <person name="Feldgarden M."/>
            <person name="Gevers D."/>
            <person name="Martens E."/>
            <person name="Sakamoto M."/>
            <person name="Benno Y."/>
            <person name="Suzuki N."/>
            <person name="Matsunaga N."/>
            <person name="Koshihara K."/>
            <person name="Seki M."/>
            <person name="Komiya H."/>
            <person name="Walker B."/>
            <person name="Young S."/>
            <person name="Zeng Q."/>
            <person name="Gargeya S."/>
            <person name="Fitzgerald M."/>
            <person name="Haas B."/>
            <person name="Abouelleil A."/>
            <person name="Allen A.W."/>
            <person name="Alvarado L."/>
            <person name="Arachchi H.M."/>
            <person name="Berlin A.M."/>
            <person name="Chapman S.B."/>
            <person name="Gainer-Dewar J."/>
            <person name="Goldberg J."/>
            <person name="Griggs A."/>
            <person name="Gujja S."/>
            <person name="Hansen M."/>
            <person name="Howarth C."/>
            <person name="Imamovic A."/>
            <person name="Ireland A."/>
            <person name="Larimer J."/>
            <person name="McCowan C."/>
            <person name="Murphy C."/>
            <person name="Pearson M."/>
            <person name="Poon T.W."/>
            <person name="Priest M."/>
            <person name="Roberts A."/>
            <person name="Saif S."/>
            <person name="Shea T."/>
            <person name="Sisk P."/>
            <person name="Sykes S."/>
            <person name="Wortman J."/>
            <person name="Nusbaum C."/>
            <person name="Birren B."/>
        </authorList>
    </citation>
    <scope>NUCLEOTIDE SEQUENCE [LARGE SCALE GENOMIC DNA]</scope>
    <source>
        <strain evidence="6 7">MS-1</strain>
    </source>
</reference>
<name>A0A0F5IY82_9BACT</name>
<evidence type="ECO:0000259" key="5">
    <source>
        <dbReference type="Pfam" id="PF01520"/>
    </source>
</evidence>
<organism evidence="6 7">
    <name type="scientific">Parabacteroides gordonii MS-1 = DSM 23371</name>
    <dbReference type="NCBI Taxonomy" id="1203610"/>
    <lineage>
        <taxon>Bacteria</taxon>
        <taxon>Pseudomonadati</taxon>
        <taxon>Bacteroidota</taxon>
        <taxon>Bacteroidia</taxon>
        <taxon>Bacteroidales</taxon>
        <taxon>Tannerellaceae</taxon>
        <taxon>Parabacteroides</taxon>
    </lineage>
</organism>
<dbReference type="PANTHER" id="PTHR30404:SF0">
    <property type="entry name" value="N-ACETYLMURAMOYL-L-ALANINE AMIDASE AMIC"/>
    <property type="match status" value="1"/>
</dbReference>
<evidence type="ECO:0000313" key="7">
    <source>
        <dbReference type="Proteomes" id="UP000033035"/>
    </source>
</evidence>
<dbReference type="PANTHER" id="PTHR30404">
    <property type="entry name" value="N-ACETYLMURAMOYL-L-ALANINE AMIDASE"/>
    <property type="match status" value="1"/>
</dbReference>
<dbReference type="RefSeq" id="WP_044193175.1">
    <property type="nucleotide sequence ID" value="NZ_KE386763.1"/>
</dbReference>
<dbReference type="Proteomes" id="UP000033035">
    <property type="component" value="Unassembled WGS sequence"/>
</dbReference>
<feature type="chain" id="PRO_5002489163" description="N-acetylmuramoyl-L-alanine amidase" evidence="4">
    <location>
        <begin position="26"/>
        <end position="337"/>
    </location>
</feature>
<dbReference type="GO" id="GO:0009253">
    <property type="term" value="P:peptidoglycan catabolic process"/>
    <property type="evidence" value="ECO:0007669"/>
    <property type="project" value="InterPro"/>
</dbReference>
<feature type="domain" description="MurNAc-LAA" evidence="5">
    <location>
        <begin position="118"/>
        <end position="324"/>
    </location>
</feature>
<dbReference type="Pfam" id="PF01520">
    <property type="entry name" value="Amidase_3"/>
    <property type="match status" value="1"/>
</dbReference>
<keyword evidence="4" id="KW-0732">Signal</keyword>
<dbReference type="EMBL" id="AQHW01000020">
    <property type="protein sequence ID" value="KKB50468.1"/>
    <property type="molecule type" value="Genomic_DNA"/>
</dbReference>
<dbReference type="Gene3D" id="3.40.630.40">
    <property type="entry name" value="Zn-dependent exopeptidases"/>
    <property type="match status" value="1"/>
</dbReference>
<evidence type="ECO:0000256" key="2">
    <source>
        <dbReference type="ARBA" id="ARBA00011901"/>
    </source>
</evidence>
<dbReference type="GO" id="GO:0008745">
    <property type="term" value="F:N-acetylmuramoyl-L-alanine amidase activity"/>
    <property type="evidence" value="ECO:0007669"/>
    <property type="project" value="UniProtKB-EC"/>
</dbReference>
<dbReference type="InterPro" id="IPR002508">
    <property type="entry name" value="MurNAc-LAA_cat"/>
</dbReference>
<keyword evidence="7" id="KW-1185">Reference proteome</keyword>
<feature type="signal peptide" evidence="4">
    <location>
        <begin position="1"/>
        <end position="25"/>
    </location>
</feature>
<dbReference type="EC" id="3.5.1.28" evidence="2"/>
<dbReference type="PATRIC" id="fig|1203610.3.peg.4079"/>
<comment type="catalytic activity">
    <reaction evidence="1">
        <text>Hydrolyzes the link between N-acetylmuramoyl residues and L-amino acid residues in certain cell-wall glycopeptides.</text>
        <dbReference type="EC" id="3.5.1.28"/>
    </reaction>
</comment>
<gene>
    <name evidence="6" type="ORF">HMPREF1536_04004</name>
</gene>
<evidence type="ECO:0000256" key="3">
    <source>
        <dbReference type="ARBA" id="ARBA00022801"/>
    </source>
</evidence>